<reference evidence="2" key="1">
    <citation type="submission" date="2023-07" db="EMBL/GenBank/DDBJ databases">
        <title>Degradation of tert-butanol by M. austroafricanum TBA100.</title>
        <authorList>
            <person name="Helbich S."/>
            <person name="Vainshtein Y."/>
        </authorList>
    </citation>
    <scope>NUCLEOTIDE SEQUENCE</scope>
    <source>
        <strain evidence="2">TBA100</strain>
    </source>
</reference>
<name>A0ABT8HKH5_MYCAO</name>
<dbReference type="RefSeq" id="WP_208675573.1">
    <property type="nucleotide sequence ID" value="NZ_CP070380.1"/>
</dbReference>
<evidence type="ECO:0000313" key="2">
    <source>
        <dbReference type="EMBL" id="MDN4521256.1"/>
    </source>
</evidence>
<feature type="region of interest" description="Disordered" evidence="1">
    <location>
        <begin position="1"/>
        <end position="28"/>
    </location>
</feature>
<evidence type="ECO:0000313" key="3">
    <source>
        <dbReference type="Proteomes" id="UP001172687"/>
    </source>
</evidence>
<gene>
    <name evidence="2" type="ORF">QYF68_26040</name>
</gene>
<keyword evidence="3" id="KW-1185">Reference proteome</keyword>
<organism evidence="2 3">
    <name type="scientific">Mycolicibacterium austroafricanum</name>
    <name type="common">Mycobacterium austroafricanum</name>
    <dbReference type="NCBI Taxonomy" id="39687"/>
    <lineage>
        <taxon>Bacteria</taxon>
        <taxon>Bacillati</taxon>
        <taxon>Actinomycetota</taxon>
        <taxon>Actinomycetes</taxon>
        <taxon>Mycobacteriales</taxon>
        <taxon>Mycobacteriaceae</taxon>
        <taxon>Mycolicibacterium</taxon>
    </lineage>
</organism>
<comment type="caution">
    <text evidence="2">The sequence shown here is derived from an EMBL/GenBank/DDBJ whole genome shotgun (WGS) entry which is preliminary data.</text>
</comment>
<dbReference type="Proteomes" id="UP001172687">
    <property type="component" value="Unassembled WGS sequence"/>
</dbReference>
<protein>
    <recommendedName>
        <fullName evidence="4">DUF4185 domain-containing protein</fullName>
    </recommendedName>
</protein>
<dbReference type="EMBL" id="JAUHTC010000089">
    <property type="protein sequence ID" value="MDN4521256.1"/>
    <property type="molecule type" value="Genomic_DNA"/>
</dbReference>
<evidence type="ECO:0008006" key="4">
    <source>
        <dbReference type="Google" id="ProtNLM"/>
    </source>
</evidence>
<sequence>MTTEAAPSIPAVVRTPAEKGSDRSLKRGPATLYSGCGSSIDFGEDFEFEPGEVFLPVVGRNVPRPGPSVPAGVELVGGQCLVAGDEQNIRIIYVLVLRTPSSGLNPESVRTKIVSYDPAEPGKPVATADWPVDIDPGTFEDLMPTRYGFMARSSGGIVGFDLNTLALAWRVNSAPERADMNYEGFMVSSKGGPDIGPFESVRHFHSAKDGAEITSFAGPSGFETFPHGFLATKGTHKDWQRMYLDMRTGAITGPFPEEGQIWGNKYMDYDIWSVEQAYIKVWNLETSQEIISRTGQDVVGLNIEDIYLAGDYLYIENDDDSPVIDINTLDQVSTGWSTRPVDVVGSDWLYVIDGPVTNGYARCFEVMRNICYETGKLVHAPGGNFPGPWF</sequence>
<evidence type="ECO:0000256" key="1">
    <source>
        <dbReference type="SAM" id="MobiDB-lite"/>
    </source>
</evidence>
<proteinExistence type="predicted"/>
<accession>A0ABT8HKH5</accession>
<feature type="compositionally biased region" description="Basic and acidic residues" evidence="1">
    <location>
        <begin position="16"/>
        <end position="25"/>
    </location>
</feature>